<dbReference type="InterPro" id="IPR009027">
    <property type="entry name" value="Ribosomal_bL9/RNase_H1_N"/>
</dbReference>
<dbReference type="SUPFAM" id="SSF55658">
    <property type="entry name" value="L9 N-domain-like"/>
    <property type="match status" value="1"/>
</dbReference>
<dbReference type="Proteomes" id="UP001221142">
    <property type="component" value="Unassembled WGS sequence"/>
</dbReference>
<keyword evidence="3" id="KW-1185">Reference proteome</keyword>
<protein>
    <recommendedName>
        <fullName evidence="1">Ribonuclease H1 N-terminal domain-containing protein</fullName>
    </recommendedName>
</protein>
<dbReference type="InterPro" id="IPR011320">
    <property type="entry name" value="RNase_H1_N"/>
</dbReference>
<organism evidence="2 3">
    <name type="scientific">Roridomyces roridus</name>
    <dbReference type="NCBI Taxonomy" id="1738132"/>
    <lineage>
        <taxon>Eukaryota</taxon>
        <taxon>Fungi</taxon>
        <taxon>Dikarya</taxon>
        <taxon>Basidiomycota</taxon>
        <taxon>Agaricomycotina</taxon>
        <taxon>Agaricomycetes</taxon>
        <taxon>Agaricomycetidae</taxon>
        <taxon>Agaricales</taxon>
        <taxon>Marasmiineae</taxon>
        <taxon>Mycenaceae</taxon>
        <taxon>Roridomyces</taxon>
    </lineage>
</organism>
<evidence type="ECO:0000313" key="3">
    <source>
        <dbReference type="Proteomes" id="UP001221142"/>
    </source>
</evidence>
<dbReference type="InterPro" id="IPR037056">
    <property type="entry name" value="RNase_H1_N_sf"/>
</dbReference>
<comment type="caution">
    <text evidence="2">The sequence shown here is derived from an EMBL/GenBank/DDBJ whole genome shotgun (WGS) entry which is preliminary data.</text>
</comment>
<gene>
    <name evidence="2" type="ORF">FB45DRAFT_1037946</name>
</gene>
<evidence type="ECO:0000259" key="1">
    <source>
        <dbReference type="Pfam" id="PF01693"/>
    </source>
</evidence>
<feature type="domain" description="Ribonuclease H1 N-terminal" evidence="1">
    <location>
        <begin position="34"/>
        <end position="66"/>
    </location>
</feature>
<sequence>MHHGLDAAFQQLALVDEPIYFGDLNVKHRRDAVFYVVIRGFVPGVYDTWAEAGPQVTGYSGNIHNKCRGWKAALCCLRHSPVDDDDSLNFSTFLLDALNTLDCTPHGYTSAGKRTLDTFA</sequence>
<evidence type="ECO:0000313" key="2">
    <source>
        <dbReference type="EMBL" id="KAJ7610374.1"/>
    </source>
</evidence>
<proteinExistence type="predicted"/>
<dbReference type="EMBL" id="JARKIF010000035">
    <property type="protein sequence ID" value="KAJ7610374.1"/>
    <property type="molecule type" value="Genomic_DNA"/>
</dbReference>
<accession>A0AAD7FBN4</accession>
<dbReference type="Gene3D" id="3.40.970.10">
    <property type="entry name" value="Ribonuclease H1, N-terminal domain"/>
    <property type="match status" value="1"/>
</dbReference>
<reference evidence="2" key="1">
    <citation type="submission" date="2023-03" db="EMBL/GenBank/DDBJ databases">
        <title>Massive genome expansion in bonnet fungi (Mycena s.s.) driven by repeated elements and novel gene families across ecological guilds.</title>
        <authorList>
            <consortium name="Lawrence Berkeley National Laboratory"/>
            <person name="Harder C.B."/>
            <person name="Miyauchi S."/>
            <person name="Viragh M."/>
            <person name="Kuo A."/>
            <person name="Thoen E."/>
            <person name="Andreopoulos B."/>
            <person name="Lu D."/>
            <person name="Skrede I."/>
            <person name="Drula E."/>
            <person name="Henrissat B."/>
            <person name="Morin E."/>
            <person name="Kohler A."/>
            <person name="Barry K."/>
            <person name="LaButti K."/>
            <person name="Morin E."/>
            <person name="Salamov A."/>
            <person name="Lipzen A."/>
            <person name="Mereny Z."/>
            <person name="Hegedus B."/>
            <person name="Baldrian P."/>
            <person name="Stursova M."/>
            <person name="Weitz H."/>
            <person name="Taylor A."/>
            <person name="Grigoriev I.V."/>
            <person name="Nagy L.G."/>
            <person name="Martin F."/>
            <person name="Kauserud H."/>
        </authorList>
    </citation>
    <scope>NUCLEOTIDE SEQUENCE</scope>
    <source>
        <strain evidence="2">9284</strain>
    </source>
</reference>
<dbReference type="AlphaFoldDB" id="A0AAD7FBN4"/>
<name>A0AAD7FBN4_9AGAR</name>
<dbReference type="Pfam" id="PF01693">
    <property type="entry name" value="Cauli_VI"/>
    <property type="match status" value="1"/>
</dbReference>